<keyword evidence="4" id="KW-0378">Hydrolase</keyword>
<accession>A0A6I9LMH2</accession>
<reference evidence="12" key="2">
    <citation type="submission" date="2025-08" db="UniProtKB">
        <authorList>
            <consortium name="Ensembl"/>
        </authorList>
    </citation>
    <scope>IDENTIFICATION</scope>
</reference>
<dbReference type="AlphaFoldDB" id="A0A6I9LMH2"/>
<dbReference type="OrthoDB" id="10253408at2759"/>
<keyword evidence="13" id="KW-1185">Reference proteome</keyword>
<organism evidence="12 13">
    <name type="scientific">Peromyscus maniculatus bairdii</name>
    <name type="common">Prairie deer mouse</name>
    <dbReference type="NCBI Taxonomy" id="230844"/>
    <lineage>
        <taxon>Eukaryota</taxon>
        <taxon>Metazoa</taxon>
        <taxon>Chordata</taxon>
        <taxon>Craniata</taxon>
        <taxon>Vertebrata</taxon>
        <taxon>Euteleostomi</taxon>
        <taxon>Mammalia</taxon>
        <taxon>Eutheria</taxon>
        <taxon>Euarchontoglires</taxon>
        <taxon>Glires</taxon>
        <taxon>Rodentia</taxon>
        <taxon>Myomorpha</taxon>
        <taxon>Muroidea</taxon>
        <taxon>Cricetidae</taxon>
        <taxon>Neotominae</taxon>
        <taxon>Peromyscus</taxon>
    </lineage>
</organism>
<name>A0A6I9LMH2_PERMB</name>
<comment type="similarity">
    <text evidence="2">Belongs to the peptidase C1 family.</text>
</comment>
<keyword evidence="3" id="KW-0645">Protease</keyword>
<dbReference type="InterPro" id="IPR000668">
    <property type="entry name" value="Peptidase_C1A_C"/>
</dbReference>
<evidence type="ECO:0000313" key="13">
    <source>
        <dbReference type="Proteomes" id="UP000694547"/>
    </source>
</evidence>
<feature type="signal peptide" evidence="9">
    <location>
        <begin position="1"/>
        <end position="19"/>
    </location>
</feature>
<keyword evidence="9" id="KW-0732">Signal</keyword>
<evidence type="ECO:0000256" key="9">
    <source>
        <dbReference type="SAM" id="SignalP"/>
    </source>
</evidence>
<keyword evidence="7" id="KW-1015">Disulfide bond</keyword>
<keyword evidence="8" id="KW-0458">Lysosome</keyword>
<dbReference type="PROSITE" id="PS00639">
    <property type="entry name" value="THIOL_PROTEASE_HIS"/>
    <property type="match status" value="1"/>
</dbReference>
<dbReference type="InterPro" id="IPR025660">
    <property type="entry name" value="Pept_his_AS"/>
</dbReference>
<keyword evidence="5" id="KW-0788">Thiol protease</keyword>
<feature type="domain" description="Peptidase C1A papain C-terminal" evidence="10">
    <location>
        <begin position="117"/>
        <end position="335"/>
    </location>
</feature>
<dbReference type="InterPro" id="IPR025661">
    <property type="entry name" value="Pept_asp_AS"/>
</dbReference>
<dbReference type="Pfam" id="PF08246">
    <property type="entry name" value="Inhibitor_I29"/>
    <property type="match status" value="1"/>
</dbReference>
<evidence type="ECO:0000256" key="1">
    <source>
        <dbReference type="ARBA" id="ARBA00004371"/>
    </source>
</evidence>
<dbReference type="InterPro" id="IPR038765">
    <property type="entry name" value="Papain-like_cys_pep_sf"/>
</dbReference>
<dbReference type="CDD" id="cd02248">
    <property type="entry name" value="Peptidase_C1A"/>
    <property type="match status" value="1"/>
</dbReference>
<dbReference type="InterPro" id="IPR013201">
    <property type="entry name" value="Prot_inhib_I29"/>
</dbReference>
<feature type="domain" description="Cathepsin propeptide inhibitor" evidence="11">
    <location>
        <begin position="29"/>
        <end position="88"/>
    </location>
</feature>
<dbReference type="Proteomes" id="UP000694547">
    <property type="component" value="Chromosome 5"/>
</dbReference>
<keyword evidence="6" id="KW-0865">Zymogen</keyword>
<dbReference type="RefSeq" id="XP_006981806.1">
    <property type="nucleotide sequence ID" value="XM_006981744.2"/>
</dbReference>
<dbReference type="Gene3D" id="3.90.70.10">
    <property type="entry name" value="Cysteine proteinases"/>
    <property type="match status" value="1"/>
</dbReference>
<reference evidence="12" key="3">
    <citation type="submission" date="2025-09" db="UniProtKB">
        <authorList>
            <consortium name="Ensembl"/>
        </authorList>
    </citation>
    <scope>IDENTIFICATION</scope>
</reference>
<gene>
    <name evidence="12" type="primary">LOC102906218</name>
</gene>
<dbReference type="PANTHER" id="PTHR12411">
    <property type="entry name" value="CYSTEINE PROTEASE FAMILY C1-RELATED"/>
    <property type="match status" value="1"/>
</dbReference>
<dbReference type="GO" id="GO:0005764">
    <property type="term" value="C:lysosome"/>
    <property type="evidence" value="ECO:0007669"/>
    <property type="project" value="UniProtKB-SubCell"/>
</dbReference>
<dbReference type="SUPFAM" id="SSF54001">
    <property type="entry name" value="Cysteine proteinases"/>
    <property type="match status" value="1"/>
</dbReference>
<dbReference type="FunFam" id="3.90.70.10:FF:000006">
    <property type="entry name" value="Cathepsin S"/>
    <property type="match status" value="1"/>
</dbReference>
<dbReference type="GO" id="GO:0006508">
    <property type="term" value="P:proteolysis"/>
    <property type="evidence" value="ECO:0007669"/>
    <property type="project" value="UniProtKB-KW"/>
</dbReference>
<dbReference type="SMART" id="SM00848">
    <property type="entry name" value="Inhibitor_I29"/>
    <property type="match status" value="1"/>
</dbReference>
<evidence type="ECO:0000256" key="3">
    <source>
        <dbReference type="ARBA" id="ARBA00022670"/>
    </source>
</evidence>
<dbReference type="PROSITE" id="PS00640">
    <property type="entry name" value="THIOL_PROTEASE_ASN"/>
    <property type="match status" value="1"/>
</dbReference>
<evidence type="ECO:0000259" key="11">
    <source>
        <dbReference type="SMART" id="SM00848"/>
    </source>
</evidence>
<evidence type="ECO:0000256" key="8">
    <source>
        <dbReference type="ARBA" id="ARBA00023228"/>
    </source>
</evidence>
<dbReference type="GeneTree" id="ENSGT00940000153321"/>
<evidence type="ECO:0000259" key="10">
    <source>
        <dbReference type="SMART" id="SM00645"/>
    </source>
</evidence>
<dbReference type="Ensembl" id="ENSPEMT00000001863.2">
    <property type="protein sequence ID" value="ENSPEMP00000001625.1"/>
    <property type="gene ID" value="ENSPEMG00000001393.2"/>
</dbReference>
<sequence>MTSVLFLAILCLGLSSAATAPDPSLDAEWQNWKIKYEKSYSLEEEEMRRTVWEKNLKIIKDHNGENGLGKNGFTMEMNGFGDMTDEEFRKMMIDFPVRAHPRQEKKSIQKRYAGVVLPKFVDWRKKGYVTPVRNQGNCNSCWAFSVIGAIEAQIIWQLNKLTPLSVQNLVDCSKPQGNNGCVSGDTYNAFQYVLHNGGLEAEATYPYEGKEGQCRYNPKNSIAEITGFVSLPESEYYLMAAVATIGPISVGIDASHDSFKFYKKGIHHEPNCSSNSLTHGVLVVGYGYEGNEMDGYHYWLIKNSWGKQWGRKGYMKIAKDWNNHCGIASYAYYPTTV</sequence>
<protein>
    <submittedName>
        <fullName evidence="12">Cathepsin R</fullName>
    </submittedName>
</protein>
<dbReference type="InterPro" id="IPR039417">
    <property type="entry name" value="Peptidase_C1A_papain-like"/>
</dbReference>
<reference evidence="12 13" key="1">
    <citation type="submission" date="2018-10" db="EMBL/GenBank/DDBJ databases">
        <title>Improved assembly of the deer mouse Peromyscus maniculatus genome.</title>
        <authorList>
            <person name="Lassance J.-M."/>
            <person name="Hoekstra H.E."/>
        </authorList>
    </citation>
    <scope>NUCLEOTIDE SEQUENCE [LARGE SCALE GENOMIC DNA]</scope>
</reference>
<dbReference type="GO" id="GO:0008234">
    <property type="term" value="F:cysteine-type peptidase activity"/>
    <property type="evidence" value="ECO:0007669"/>
    <property type="project" value="UniProtKB-KW"/>
</dbReference>
<evidence type="ECO:0000256" key="6">
    <source>
        <dbReference type="ARBA" id="ARBA00023145"/>
    </source>
</evidence>
<evidence type="ECO:0000256" key="2">
    <source>
        <dbReference type="ARBA" id="ARBA00008455"/>
    </source>
</evidence>
<evidence type="ECO:0000256" key="4">
    <source>
        <dbReference type="ARBA" id="ARBA00022801"/>
    </source>
</evidence>
<comment type="subcellular location">
    <subcellularLocation>
        <location evidence="1">Lysosome</location>
    </subcellularLocation>
</comment>
<dbReference type="InterPro" id="IPR013128">
    <property type="entry name" value="Peptidase_C1A"/>
</dbReference>
<feature type="chain" id="PRO_5044635337" evidence="9">
    <location>
        <begin position="20"/>
        <end position="337"/>
    </location>
</feature>
<dbReference type="GeneID" id="102906218"/>
<dbReference type="SMART" id="SM00645">
    <property type="entry name" value="Pept_C1"/>
    <property type="match status" value="1"/>
</dbReference>
<dbReference type="PRINTS" id="PR00705">
    <property type="entry name" value="PAPAIN"/>
</dbReference>
<evidence type="ECO:0000313" key="12">
    <source>
        <dbReference type="Ensembl" id="ENSPEMP00000001625.1"/>
    </source>
</evidence>
<proteinExistence type="inferred from homology"/>
<dbReference type="Pfam" id="PF00112">
    <property type="entry name" value="Peptidase_C1"/>
    <property type="match status" value="1"/>
</dbReference>
<evidence type="ECO:0000256" key="7">
    <source>
        <dbReference type="ARBA" id="ARBA00023157"/>
    </source>
</evidence>
<evidence type="ECO:0000256" key="5">
    <source>
        <dbReference type="ARBA" id="ARBA00022807"/>
    </source>
</evidence>